<protein>
    <submittedName>
        <fullName evidence="4">Sugar dehydrogenase</fullName>
    </submittedName>
</protein>
<proteinExistence type="predicted"/>
<dbReference type="EMBL" id="CP045851">
    <property type="protein sequence ID" value="QGG96391.1"/>
    <property type="molecule type" value="Genomic_DNA"/>
</dbReference>
<evidence type="ECO:0000313" key="5">
    <source>
        <dbReference type="Proteomes" id="UP000334019"/>
    </source>
</evidence>
<evidence type="ECO:0000256" key="1">
    <source>
        <dbReference type="SAM" id="MobiDB-lite"/>
    </source>
</evidence>
<dbReference type="InterPro" id="IPR011041">
    <property type="entry name" value="Quinoprot_gluc/sorb_DH_b-prop"/>
</dbReference>
<dbReference type="SUPFAM" id="SSF50952">
    <property type="entry name" value="Soluble quinoprotein glucose dehydrogenase"/>
    <property type="match status" value="1"/>
</dbReference>
<sequence length="411" mass="42789">MTRRRPRSRRAALAVVLPLLLGACAGDDDGDVTGQTAVVPDVTTTSTTGPPSSSTTETTEPEPPSSVEDLSGAAITLTEIASLDAPTAMASRPGSDVLYVAERGGTVRPLTRTPVDAGTQIEVGEPVLDVGTTTDGERGLLGLAFSPDGTQLFLSYTDTSGDTQLDVYDVDGDAVLPDSRRPVFATGQPYANHNGGHVAFGPDGHLYLGLGDGGGGGDPLRTAQDPSDVLGSILRFDPADLDAAPEVWTIGVRNPWRYSWDRETGDLWIADVGQNAVEEVTVVPASGDEPPGRGANLGWPIFEGSLPYDGGPEPEGYVAPIFDYEHGPGCSITGGYVSRGEALAGLRGAYLYSDYCDPTIRALLVRDGVLVDERALDVDVPGGQVASFAEGADGELYVLSLAGGIYRIDPA</sequence>
<dbReference type="KEGG" id="atq:GH723_15510"/>
<gene>
    <name evidence="4" type="ORF">GH723_15510</name>
</gene>
<feature type="chain" id="PRO_5039665302" evidence="2">
    <location>
        <begin position="26"/>
        <end position="411"/>
    </location>
</feature>
<reference evidence="4 5" key="1">
    <citation type="submission" date="2019-11" db="EMBL/GenBank/DDBJ databases">
        <authorList>
            <person name="He Y."/>
        </authorList>
    </citation>
    <scope>NUCLEOTIDE SEQUENCE [LARGE SCALE GENOMIC DNA]</scope>
    <source>
        <strain evidence="4 5">SCSIO 58843</strain>
    </source>
</reference>
<dbReference type="Proteomes" id="UP000334019">
    <property type="component" value="Chromosome"/>
</dbReference>
<feature type="signal peptide" evidence="2">
    <location>
        <begin position="1"/>
        <end position="25"/>
    </location>
</feature>
<dbReference type="InterPro" id="IPR012938">
    <property type="entry name" value="Glc/Sorbosone_DH"/>
</dbReference>
<dbReference type="RefSeq" id="WP_153760495.1">
    <property type="nucleotide sequence ID" value="NZ_CP045851.1"/>
</dbReference>
<organism evidence="4 5">
    <name type="scientific">Actinomarinicola tropica</name>
    <dbReference type="NCBI Taxonomy" id="2789776"/>
    <lineage>
        <taxon>Bacteria</taxon>
        <taxon>Bacillati</taxon>
        <taxon>Actinomycetota</taxon>
        <taxon>Acidimicrobiia</taxon>
        <taxon>Acidimicrobiales</taxon>
        <taxon>Iamiaceae</taxon>
        <taxon>Actinomarinicola</taxon>
    </lineage>
</organism>
<dbReference type="PANTHER" id="PTHR19328:SF75">
    <property type="entry name" value="ALDOSE SUGAR DEHYDROGENASE YLII"/>
    <property type="match status" value="1"/>
</dbReference>
<feature type="region of interest" description="Disordered" evidence="1">
    <location>
        <begin position="26"/>
        <end position="69"/>
    </location>
</feature>
<evidence type="ECO:0000256" key="2">
    <source>
        <dbReference type="SAM" id="SignalP"/>
    </source>
</evidence>
<name>A0A5Q2RP73_9ACTN</name>
<evidence type="ECO:0000313" key="4">
    <source>
        <dbReference type="EMBL" id="QGG96391.1"/>
    </source>
</evidence>
<accession>A0A5Q2RP73</accession>
<feature type="domain" description="Glucose/Sorbosone dehydrogenase" evidence="3">
    <location>
        <begin position="83"/>
        <end position="400"/>
    </location>
</feature>
<dbReference type="Pfam" id="PF07995">
    <property type="entry name" value="GSDH"/>
    <property type="match status" value="1"/>
</dbReference>
<keyword evidence="5" id="KW-1185">Reference proteome</keyword>
<evidence type="ECO:0000259" key="3">
    <source>
        <dbReference type="Pfam" id="PF07995"/>
    </source>
</evidence>
<feature type="compositionally biased region" description="Low complexity" evidence="1">
    <location>
        <begin position="32"/>
        <end position="58"/>
    </location>
</feature>
<dbReference type="PROSITE" id="PS51257">
    <property type="entry name" value="PROKAR_LIPOPROTEIN"/>
    <property type="match status" value="1"/>
</dbReference>
<dbReference type="InterPro" id="IPR011042">
    <property type="entry name" value="6-blade_b-propeller_TolB-like"/>
</dbReference>
<dbReference type="Gene3D" id="2.120.10.30">
    <property type="entry name" value="TolB, C-terminal domain"/>
    <property type="match status" value="1"/>
</dbReference>
<dbReference type="PANTHER" id="PTHR19328">
    <property type="entry name" value="HEDGEHOG-INTERACTING PROTEIN"/>
    <property type="match status" value="1"/>
</dbReference>
<keyword evidence="2" id="KW-0732">Signal</keyword>
<dbReference type="AlphaFoldDB" id="A0A5Q2RP73"/>